<dbReference type="KEGG" id="puv:PUV_16110"/>
<gene>
    <name evidence="2" type="ordered locus">PUV_16110</name>
</gene>
<reference key="1">
    <citation type="journal article" date="2011" name="Mol. Biol. Evol.">
        <title>Unity in variety -- the pan-genome of the Chlamydiae.</title>
        <authorList>
            <person name="Collingro A."/>
            <person name="Tischler P."/>
            <person name="Weinmaier T."/>
            <person name="Penz T."/>
            <person name="Heinz E."/>
            <person name="Brunham R.C."/>
            <person name="Read T.D."/>
            <person name="Bavoil P.M."/>
            <person name="Sachse K."/>
            <person name="Kahane S."/>
            <person name="Friedman M.G."/>
            <person name="Rattei T."/>
            <person name="Myers G.S.A."/>
            <person name="Horn M."/>
        </authorList>
    </citation>
    <scope>NUCLEOTIDE SEQUENCE</scope>
    <source>
        <strain>UV7</strain>
    </source>
</reference>
<name>F8KWW3_PARAV</name>
<dbReference type="InterPro" id="IPR027417">
    <property type="entry name" value="P-loop_NTPase"/>
</dbReference>
<keyword evidence="3" id="KW-1185">Reference proteome</keyword>
<dbReference type="InterPro" id="IPR011579">
    <property type="entry name" value="ATPase_dom"/>
</dbReference>
<dbReference type="GO" id="GO:0005524">
    <property type="term" value="F:ATP binding"/>
    <property type="evidence" value="ECO:0007669"/>
    <property type="project" value="InterPro"/>
</dbReference>
<evidence type="ECO:0000259" key="1">
    <source>
        <dbReference type="Pfam" id="PF01637"/>
    </source>
</evidence>
<dbReference type="Gene3D" id="3.40.50.300">
    <property type="entry name" value="P-loop containing nucleotide triphosphate hydrolases"/>
    <property type="match status" value="1"/>
</dbReference>
<protein>
    <recommendedName>
        <fullName evidence="1">ATPase domain-containing protein</fullName>
    </recommendedName>
</protein>
<dbReference type="HOGENOM" id="CLU_041137_2_0_0"/>
<dbReference type="AlphaFoldDB" id="F8KWW3"/>
<dbReference type="OrthoDB" id="9813134at2"/>
<dbReference type="Pfam" id="PF01637">
    <property type="entry name" value="ATPase_2"/>
    <property type="match status" value="1"/>
</dbReference>
<dbReference type="STRING" id="765952.PUV_16110"/>
<evidence type="ECO:0000313" key="2">
    <source>
        <dbReference type="EMBL" id="CCB86561.1"/>
    </source>
</evidence>
<organism evidence="2 3">
    <name type="scientific">Parachlamydia acanthamoebae (strain UV7)</name>
    <dbReference type="NCBI Taxonomy" id="765952"/>
    <lineage>
        <taxon>Bacteria</taxon>
        <taxon>Pseudomonadati</taxon>
        <taxon>Chlamydiota</taxon>
        <taxon>Chlamydiia</taxon>
        <taxon>Parachlamydiales</taxon>
        <taxon>Parachlamydiaceae</taxon>
        <taxon>Parachlamydia</taxon>
    </lineage>
</organism>
<sequence length="474" mass="54913">MQHSFVGRKRELQMLDELFKKKSASLVVIRGRRRIGKSRLAQEFAQKTPHYVFSGLPPTSGISAADQKEEFARQLQREMKIPLPRADDWGDLFWHLAQQAQKEKIVLVLDEISWMGSKDPTFLGKLKTAWDLYFKNNPKLVLILCGSISSWIEENILSSTGFMGRISLDIVLEELPLYECNEFWNAEQDRVSAFDKLKVLSVMGGVPRYLEEILPNQSAENNIQRLCFRKEGFLFSEFERIFSDLFSSRSATYKTIVERLADGPCELKDIYTALKVEKNSLVSEYMEDLVTAGFVSRDFTWHLKTGLDSKLSHYRLKDNYLRFYLKYIEPNKKKIEKQGLKLLPQWQSAMGLQFENLVLSNRKAVQKILGIDPSEIVNDNPFFQRKANDRQGCQIDYMIQTKFGTCYLCEIKFNAQEITKSVIDEVKQKIKSLALPKNISIRPVLIHVNGIDEYVKESDFFSSIIDFNDLLHKH</sequence>
<dbReference type="Proteomes" id="UP000000495">
    <property type="component" value="Chromosome"/>
</dbReference>
<evidence type="ECO:0000313" key="3">
    <source>
        <dbReference type="Proteomes" id="UP000000495"/>
    </source>
</evidence>
<dbReference type="SUPFAM" id="SSF52540">
    <property type="entry name" value="P-loop containing nucleoside triphosphate hydrolases"/>
    <property type="match status" value="1"/>
</dbReference>
<dbReference type="PANTHER" id="PTHR34704:SF1">
    <property type="entry name" value="ATPASE"/>
    <property type="match status" value="1"/>
</dbReference>
<dbReference type="PANTHER" id="PTHR34704">
    <property type="entry name" value="ATPASE"/>
    <property type="match status" value="1"/>
</dbReference>
<accession>F8KWW3</accession>
<dbReference type="eggNOG" id="COG1672">
    <property type="taxonomic scope" value="Bacteria"/>
</dbReference>
<proteinExistence type="predicted"/>
<feature type="domain" description="ATPase" evidence="1">
    <location>
        <begin position="5"/>
        <end position="213"/>
    </location>
</feature>
<dbReference type="EMBL" id="FR872580">
    <property type="protein sequence ID" value="CCB86561.1"/>
    <property type="molecule type" value="Genomic_DNA"/>
</dbReference>
<reference evidence="2 3" key="2">
    <citation type="journal article" date="2011" name="Mol. Biol. Evol.">
        <title>Unity in variety--the pan-genome of the Chlamydiae.</title>
        <authorList>
            <person name="Collingro A."/>
            <person name="Tischler P."/>
            <person name="Weinmaier T."/>
            <person name="Penz T."/>
            <person name="Heinz E."/>
            <person name="Brunham R.C."/>
            <person name="Read T.D."/>
            <person name="Bavoil P.M."/>
            <person name="Sachse K."/>
            <person name="Kahane S."/>
            <person name="Friedman M.G."/>
            <person name="Rattei T."/>
            <person name="Myers G.S."/>
            <person name="Horn M."/>
        </authorList>
    </citation>
    <scope>NUCLEOTIDE SEQUENCE [LARGE SCALE GENOMIC DNA]</scope>
    <source>
        <strain evidence="3">UV7</strain>
    </source>
</reference>
<dbReference type="RefSeq" id="WP_006341976.1">
    <property type="nucleotide sequence ID" value="NC_015702.1"/>
</dbReference>